<dbReference type="WBParaSite" id="EN70_11193">
    <property type="protein sequence ID" value="EN70_11193"/>
    <property type="gene ID" value="EN70_11193"/>
</dbReference>
<feature type="transmembrane region" description="Helical" evidence="1">
    <location>
        <begin position="30"/>
        <end position="48"/>
    </location>
</feature>
<reference evidence="2" key="1">
    <citation type="submission" date="2012-04" db="EMBL/GenBank/DDBJ databases">
        <title>The Genome Sequence of Loa loa.</title>
        <authorList>
            <consortium name="The Broad Institute Genome Sequencing Platform"/>
            <consortium name="Broad Institute Genome Sequencing Center for Infectious Disease"/>
            <person name="Nutman T.B."/>
            <person name="Fink D.L."/>
            <person name="Russ C."/>
            <person name="Young S."/>
            <person name="Zeng Q."/>
            <person name="Gargeya S."/>
            <person name="Alvarado L."/>
            <person name="Berlin A."/>
            <person name="Chapman S.B."/>
            <person name="Chen Z."/>
            <person name="Freedman E."/>
            <person name="Gellesch M."/>
            <person name="Goldberg J."/>
            <person name="Griggs A."/>
            <person name="Gujja S."/>
            <person name="Heilman E.R."/>
            <person name="Heiman D."/>
            <person name="Howarth C."/>
            <person name="Mehta T."/>
            <person name="Neiman D."/>
            <person name="Pearson M."/>
            <person name="Roberts A."/>
            <person name="Saif S."/>
            <person name="Shea T."/>
            <person name="Shenoy N."/>
            <person name="Sisk P."/>
            <person name="Stolte C."/>
            <person name="Sykes S."/>
            <person name="White J."/>
            <person name="Yandava C."/>
            <person name="Haas B."/>
            <person name="Henn M.R."/>
            <person name="Nusbaum C."/>
            <person name="Birren B."/>
        </authorList>
    </citation>
    <scope>NUCLEOTIDE SEQUENCE [LARGE SCALE GENOMIC DNA]</scope>
</reference>
<evidence type="ECO:0000313" key="2">
    <source>
        <dbReference type="Proteomes" id="UP000095285"/>
    </source>
</evidence>
<keyword evidence="1" id="KW-0472">Membrane</keyword>
<accession>A0A1I7V909</accession>
<reference evidence="3" key="2">
    <citation type="submission" date="2016-11" db="UniProtKB">
        <authorList>
            <consortium name="WormBaseParasite"/>
        </authorList>
    </citation>
    <scope>IDENTIFICATION</scope>
</reference>
<sequence length="75" mass="8744">MSIDVTLPPRVHINRLAMKLDVMIQPIGNYVVWMLQHVAVNVITVIGVKYKLSYYQGYQIRDYKNIMATKYLISD</sequence>
<organism evidence="2 3">
    <name type="scientific">Loa loa</name>
    <name type="common">Eye worm</name>
    <name type="synonym">Filaria loa</name>
    <dbReference type="NCBI Taxonomy" id="7209"/>
    <lineage>
        <taxon>Eukaryota</taxon>
        <taxon>Metazoa</taxon>
        <taxon>Ecdysozoa</taxon>
        <taxon>Nematoda</taxon>
        <taxon>Chromadorea</taxon>
        <taxon>Rhabditida</taxon>
        <taxon>Spirurina</taxon>
        <taxon>Spiruromorpha</taxon>
        <taxon>Filarioidea</taxon>
        <taxon>Onchocercidae</taxon>
        <taxon>Loa</taxon>
    </lineage>
</organism>
<evidence type="ECO:0000313" key="3">
    <source>
        <dbReference type="WBParaSite" id="EN70_11193"/>
    </source>
</evidence>
<keyword evidence="1" id="KW-0812">Transmembrane</keyword>
<keyword evidence="2" id="KW-1185">Reference proteome</keyword>
<evidence type="ECO:0000256" key="1">
    <source>
        <dbReference type="SAM" id="Phobius"/>
    </source>
</evidence>
<dbReference type="Proteomes" id="UP000095285">
    <property type="component" value="Unassembled WGS sequence"/>
</dbReference>
<protein>
    <submittedName>
        <fullName evidence="3">Transmembrane protein</fullName>
    </submittedName>
</protein>
<proteinExistence type="predicted"/>
<name>A0A1I7V909_LOALO</name>
<keyword evidence="1" id="KW-1133">Transmembrane helix</keyword>
<dbReference type="AlphaFoldDB" id="A0A1I7V909"/>